<protein>
    <submittedName>
        <fullName evidence="1">Uncharacterized protein</fullName>
    </submittedName>
</protein>
<name>A0ABN4IAK9_9ENTR</name>
<gene>
    <name evidence="1" type="ORF">AFK62_14085</name>
</gene>
<reference evidence="1 2" key="3">
    <citation type="journal article" date="2016" name="Genome Announc.">
        <title>Fully Closed Genome Sequences of Five Type Strains of the Genus Cronobacter and One Cronobacter sakazakii Strain.</title>
        <authorList>
            <person name="Moine D."/>
            <person name="Kassam M."/>
            <person name="Baert L."/>
            <person name="Tang Y."/>
            <person name="Barretto C."/>
            <person name="Ngom Bru C."/>
            <person name="Klijn A."/>
            <person name="Descombes P."/>
        </authorList>
    </citation>
    <scope>NUCLEOTIDE SEQUENCE [LARGE SCALE GENOMIC DNA]</scope>
    <source>
        <strain evidence="1 2">LMG 26250</strain>
    </source>
</reference>
<accession>A0ABN4IAK9</accession>
<reference evidence="2" key="1">
    <citation type="submission" date="2015-07" db="EMBL/GenBank/DDBJ databases">
        <authorList>
            <person name="Moine D."/>
            <person name="Kassam M."/>
        </authorList>
    </citation>
    <scope>NUCLEOTIDE SEQUENCE [LARGE SCALE GENOMIC DNA]</scope>
    <source>
        <strain evidence="2">LMG 26250</strain>
    </source>
</reference>
<evidence type="ECO:0000313" key="1">
    <source>
        <dbReference type="EMBL" id="ALB63558.1"/>
    </source>
</evidence>
<proteinExistence type="predicted"/>
<reference evidence="2" key="2">
    <citation type="submission" date="2015-09" db="EMBL/GenBank/DDBJ databases">
        <title>Cronobacter genome sequencing and assembly.</title>
        <authorList>
            <person name="Descombes P."/>
            <person name="Baert L."/>
            <person name="Ngom-Bru C."/>
            <person name="Barretto C."/>
        </authorList>
    </citation>
    <scope>NUCLEOTIDE SEQUENCE [LARGE SCALE GENOMIC DNA]</scope>
    <source>
        <strain evidence="2">LMG 26250</strain>
    </source>
</reference>
<organism evidence="1 2">
    <name type="scientific">Cronobacter condimenti 1330</name>
    <dbReference type="NCBI Taxonomy" id="1073999"/>
    <lineage>
        <taxon>Bacteria</taxon>
        <taxon>Pseudomonadati</taxon>
        <taxon>Pseudomonadota</taxon>
        <taxon>Gammaproteobacteria</taxon>
        <taxon>Enterobacterales</taxon>
        <taxon>Enterobacteriaceae</taxon>
        <taxon>Cronobacter</taxon>
    </lineage>
</organism>
<keyword evidence="2" id="KW-1185">Reference proteome</keyword>
<sequence>MLSSRKNLFVVSPQSKNGFKNLDTYVDTDIVCGDDKNSGSAKNEFDILTMEDSLPVFDLVEMTKVSQVACKSFSD</sequence>
<evidence type="ECO:0000313" key="2">
    <source>
        <dbReference type="Proteomes" id="UP000067320"/>
    </source>
</evidence>
<dbReference type="Proteomes" id="UP000067320">
    <property type="component" value="Chromosome"/>
</dbReference>
<dbReference type="EMBL" id="CP012264">
    <property type="protein sequence ID" value="ALB63558.1"/>
    <property type="molecule type" value="Genomic_DNA"/>
</dbReference>